<reference evidence="13 14" key="1">
    <citation type="submission" date="2015-08" db="EMBL/GenBank/DDBJ databases">
        <title>The genome of the Asian arowana (Scleropages formosus).</title>
        <authorList>
            <person name="Tan M.H."/>
            <person name="Gan H.M."/>
            <person name="Croft L.J."/>
            <person name="Austin C.M."/>
        </authorList>
    </citation>
    <scope>NUCLEOTIDE SEQUENCE [LARGE SCALE GENOMIC DNA]</scope>
    <source>
        <strain evidence="13">Aro1</strain>
    </source>
</reference>
<feature type="chain" id="PRO_5006027373" description="Cathepsin B" evidence="11">
    <location>
        <begin position="19"/>
        <end position="652"/>
    </location>
</feature>
<keyword evidence="8" id="KW-0788">Thiol protease</keyword>
<dbReference type="InterPro" id="IPR000169">
    <property type="entry name" value="Pept_cys_AS"/>
</dbReference>
<evidence type="ECO:0000256" key="6">
    <source>
        <dbReference type="ARBA" id="ARBA00022729"/>
    </source>
</evidence>
<evidence type="ECO:0000259" key="12">
    <source>
        <dbReference type="SMART" id="SM00645"/>
    </source>
</evidence>
<dbReference type="EC" id="3.4.22.1" evidence="3"/>
<evidence type="ECO:0000313" key="14">
    <source>
        <dbReference type="Proteomes" id="UP000034805"/>
    </source>
</evidence>
<feature type="domain" description="Peptidase C1A papain C-terminal" evidence="12">
    <location>
        <begin position="400"/>
        <end position="649"/>
    </location>
</feature>
<dbReference type="PROSITE" id="PS00639">
    <property type="entry name" value="THIOL_PROTEASE_HIS"/>
    <property type="match status" value="2"/>
</dbReference>
<comment type="catalytic activity">
    <reaction evidence="1">
        <text>Hydrolysis of proteins with broad specificity for peptide bonds. Preferentially cleaves -Arg-Arg-|-Xaa bonds in small molecule substrates (thus differing from cathepsin L). In addition to being an endopeptidase, shows peptidyl-dipeptidase activity, liberating C-terminal dipeptides.</text>
        <dbReference type="EC" id="3.4.22.1"/>
    </reaction>
</comment>
<comment type="similarity">
    <text evidence="2">Belongs to the peptidase C1 family.</text>
</comment>
<keyword evidence="5" id="KW-0645">Protease</keyword>
<gene>
    <name evidence="13" type="ORF">Z043_115019</name>
</gene>
<dbReference type="GO" id="GO:0004197">
    <property type="term" value="F:cysteine-type endopeptidase activity"/>
    <property type="evidence" value="ECO:0007669"/>
    <property type="project" value="UniProtKB-EC"/>
</dbReference>
<evidence type="ECO:0000256" key="9">
    <source>
        <dbReference type="ARBA" id="ARBA00023145"/>
    </source>
</evidence>
<dbReference type="SMART" id="SM00645">
    <property type="entry name" value="Pept_C1"/>
    <property type="match status" value="2"/>
</dbReference>
<dbReference type="InterPro" id="IPR012599">
    <property type="entry name" value="Propeptide_C1A"/>
</dbReference>
<evidence type="ECO:0000256" key="3">
    <source>
        <dbReference type="ARBA" id="ARBA00012537"/>
    </source>
</evidence>
<dbReference type="CDD" id="cd02620">
    <property type="entry name" value="Peptidase_C1A_CathepsinB"/>
    <property type="match status" value="2"/>
</dbReference>
<dbReference type="InterPro" id="IPR000668">
    <property type="entry name" value="Peptidase_C1A_C"/>
</dbReference>
<dbReference type="SUPFAM" id="SSF54001">
    <property type="entry name" value="Cysteine proteinases"/>
    <property type="match status" value="2"/>
</dbReference>
<evidence type="ECO:0000256" key="8">
    <source>
        <dbReference type="ARBA" id="ARBA00022807"/>
    </source>
</evidence>
<accession>A0A0N8JYG5</accession>
<keyword evidence="10" id="KW-1015">Disulfide bond</keyword>
<dbReference type="PRINTS" id="PR00705">
    <property type="entry name" value="PAPAIN"/>
</dbReference>
<feature type="domain" description="Peptidase C1A papain C-terminal" evidence="12">
    <location>
        <begin position="79"/>
        <end position="328"/>
    </location>
</feature>
<evidence type="ECO:0000256" key="2">
    <source>
        <dbReference type="ARBA" id="ARBA00008455"/>
    </source>
</evidence>
<dbReference type="GO" id="GO:0006508">
    <property type="term" value="P:proteolysis"/>
    <property type="evidence" value="ECO:0007669"/>
    <property type="project" value="UniProtKB-KW"/>
</dbReference>
<dbReference type="FunFam" id="3.90.70.10:FF:000031">
    <property type="entry name" value="Cathepsin B"/>
    <property type="match status" value="2"/>
</dbReference>
<evidence type="ECO:0000256" key="10">
    <source>
        <dbReference type="ARBA" id="ARBA00023157"/>
    </source>
</evidence>
<dbReference type="InterPro" id="IPR038765">
    <property type="entry name" value="Papain-like_cys_pep_sf"/>
</dbReference>
<dbReference type="PROSITE" id="PS00640">
    <property type="entry name" value="THIOL_PROTEASE_ASN"/>
    <property type="match status" value="2"/>
</dbReference>
<dbReference type="STRING" id="113540.ENSSFOP00015028078"/>
<dbReference type="PANTHER" id="PTHR12411">
    <property type="entry name" value="CYSTEINE PROTEASE FAMILY C1-RELATED"/>
    <property type="match status" value="1"/>
</dbReference>
<evidence type="ECO:0000256" key="5">
    <source>
        <dbReference type="ARBA" id="ARBA00022670"/>
    </source>
</evidence>
<evidence type="ECO:0000256" key="11">
    <source>
        <dbReference type="SAM" id="SignalP"/>
    </source>
</evidence>
<dbReference type="Gene3D" id="3.90.70.10">
    <property type="entry name" value="Cysteine proteinases"/>
    <property type="match status" value="2"/>
</dbReference>
<dbReference type="Pfam" id="PF00112">
    <property type="entry name" value="Peptidase_C1"/>
    <property type="match status" value="2"/>
</dbReference>
<evidence type="ECO:0000256" key="4">
    <source>
        <dbReference type="ARBA" id="ARBA00015559"/>
    </source>
</evidence>
<feature type="signal peptide" evidence="11">
    <location>
        <begin position="1"/>
        <end position="18"/>
    </location>
</feature>
<keyword evidence="6 11" id="KW-0732">Signal</keyword>
<organism evidence="13 14">
    <name type="scientific">Scleropages formosus</name>
    <name type="common">Asian bonytongue</name>
    <name type="synonym">Osteoglossum formosum</name>
    <dbReference type="NCBI Taxonomy" id="113540"/>
    <lineage>
        <taxon>Eukaryota</taxon>
        <taxon>Metazoa</taxon>
        <taxon>Chordata</taxon>
        <taxon>Craniata</taxon>
        <taxon>Vertebrata</taxon>
        <taxon>Euteleostomi</taxon>
        <taxon>Actinopterygii</taxon>
        <taxon>Neopterygii</taxon>
        <taxon>Teleostei</taxon>
        <taxon>Osteoglossocephala</taxon>
        <taxon>Osteoglossomorpha</taxon>
        <taxon>Osteoglossiformes</taxon>
        <taxon>Osteoglossidae</taxon>
        <taxon>Scleropages</taxon>
    </lineage>
</organism>
<dbReference type="InterPro" id="IPR025661">
    <property type="entry name" value="Pept_asp_AS"/>
</dbReference>
<name>A0A0N8JYG5_SCLFO</name>
<dbReference type="AlphaFoldDB" id="A0A0N8JYG5"/>
<dbReference type="Pfam" id="PF08127">
    <property type="entry name" value="Propeptide_C1"/>
    <property type="match status" value="2"/>
</dbReference>
<dbReference type="Proteomes" id="UP000034805">
    <property type="component" value="Unassembled WGS sequence"/>
</dbReference>
<proteinExistence type="inferred from homology"/>
<dbReference type="PROSITE" id="PS00139">
    <property type="entry name" value="THIOL_PROTEASE_CYS"/>
    <property type="match status" value="2"/>
</dbReference>
<dbReference type="InterPro" id="IPR013128">
    <property type="entry name" value="Peptidase_C1A"/>
</dbReference>
<sequence length="652" mass="72487">MWQFSFLCLLSAMSVTWAEPDFPAVSDEMVNYINEANTTWKAGLNFPNVDYSYVKKLCGTFMDGPMLPVLDEYASDIELPESFDPWDQWPNCPTLKEIRDQGSCGSCWAFGAVEAISDRICIHSNGSVSLEISAEDLLSCCHTCGFGCHGGYPRAAWNYWMKKGLVTGGLYNSHVGCRPYTIPPCEHYSDGTRPPCAGEMGRTPKCRLQCEAGYKPSYHEDKHFGMTTYHVRSSEEQIMTELYKNGPVEAAFYVHSDFISYKSGVYQHVRGMVLGGHAVKILGWGTENGTPYWLAANSWNTDWGDNGFFKILRGKNHCGIEMWTFCFICLLSAVSLSWAAPRLSPLSHEMVAHINKANSTWRAGHNFHSADYSYVKKLCGTLMDGPKLPVLEQYAGDVELPESFDPRDQWPNCPTLKEIRDQGSCGSCWAFGAAEAISDRVCIHSNGKMSLEISSEDLLTCCSTCGFGCNGGYPSSAWNYWTREGLVTGGLYSSHVGCRPYTIPPCEHHVNGSRPPCTGEEGNTPKCLSQCEDGYTPSYFQDKHFGMTAYHVPSSEQQIMIELYKNGPVEGAFYVYEDFLSYKSGVYQHVTGGLVGGHAIKILGWGTEKGTPYWLAANSWNTDWGDNGYFKILRGQNHCLIESMIVAGIPKN</sequence>
<keyword evidence="7" id="KW-0378">Hydrolase</keyword>
<dbReference type="EMBL" id="JARO02005623">
    <property type="protein sequence ID" value="KPP66473.1"/>
    <property type="molecule type" value="Genomic_DNA"/>
</dbReference>
<evidence type="ECO:0000256" key="1">
    <source>
        <dbReference type="ARBA" id="ARBA00001754"/>
    </source>
</evidence>
<evidence type="ECO:0000313" key="13">
    <source>
        <dbReference type="EMBL" id="KPP66473.1"/>
    </source>
</evidence>
<keyword evidence="9" id="KW-0865">Zymogen</keyword>
<dbReference type="InterPro" id="IPR025660">
    <property type="entry name" value="Pept_his_AS"/>
</dbReference>
<evidence type="ECO:0000256" key="7">
    <source>
        <dbReference type="ARBA" id="ARBA00022801"/>
    </source>
</evidence>
<protein>
    <recommendedName>
        <fullName evidence="4">Cathepsin B</fullName>
        <ecNumber evidence="3">3.4.22.1</ecNumber>
    </recommendedName>
</protein>
<comment type="caution">
    <text evidence="13">The sequence shown here is derived from an EMBL/GenBank/DDBJ whole genome shotgun (WGS) entry which is preliminary data.</text>
</comment>